<keyword evidence="1" id="KW-0238">DNA-binding</keyword>
<sequence>MHKPTERVLKILLTLASEKEKLTLTEISEKTNIPKSTISPILSTMVEMKFLSKKDDQKYKTGINTFVVGETYIESTSILEMIKSNMNEIVKECNEICQLGIIQQDKVFYIAKKEPKQSIQLVSYVGKFLPLYSTALGKVLIVNMTNDEIRKLIGNEMTPLTENTITDMDMFLEEIDKVRVNGYAYDLKETSLDSMCVAVPIVKDNKVISAMSVSVPAYRSDKEKFDEILKILNKHKNIIEDALEYTKFKDEDLI</sequence>
<dbReference type="EMBL" id="JAHLQO010000001">
    <property type="protein sequence ID" value="MBU5668226.1"/>
    <property type="molecule type" value="Genomic_DNA"/>
</dbReference>
<dbReference type="Pfam" id="PF09339">
    <property type="entry name" value="HTH_IclR"/>
    <property type="match status" value="1"/>
</dbReference>
<proteinExistence type="predicted"/>
<dbReference type="PROSITE" id="PS51077">
    <property type="entry name" value="HTH_ICLR"/>
    <property type="match status" value="1"/>
</dbReference>
<evidence type="ECO:0000259" key="2">
    <source>
        <dbReference type="PROSITE" id="PS51077"/>
    </source>
</evidence>
<dbReference type="Pfam" id="PF01614">
    <property type="entry name" value="IclR_C"/>
    <property type="match status" value="1"/>
</dbReference>
<dbReference type="Proteomes" id="UP000783742">
    <property type="component" value="Unassembled WGS sequence"/>
</dbReference>
<gene>
    <name evidence="4" type="ORF">KQI68_00075</name>
</gene>
<name>A0ABS6FDG8_9FIRM</name>
<evidence type="ECO:0000256" key="1">
    <source>
        <dbReference type="ARBA" id="ARBA00023125"/>
    </source>
</evidence>
<dbReference type="SMART" id="SM00346">
    <property type="entry name" value="HTH_ICLR"/>
    <property type="match status" value="1"/>
</dbReference>
<comment type="caution">
    <text evidence="4">The sequence shown here is derived from an EMBL/GenBank/DDBJ whole genome shotgun (WGS) entry which is preliminary data.</text>
</comment>
<feature type="domain" description="IclR-ED" evidence="3">
    <location>
        <begin position="64"/>
        <end position="245"/>
    </location>
</feature>
<dbReference type="RefSeq" id="WP_216547876.1">
    <property type="nucleotide sequence ID" value="NZ_JAHLQO010000001.1"/>
</dbReference>
<feature type="domain" description="HTH iclR-type" evidence="2">
    <location>
        <begin position="2"/>
        <end position="63"/>
    </location>
</feature>
<dbReference type="PROSITE" id="PS51078">
    <property type="entry name" value="ICLR_ED"/>
    <property type="match status" value="1"/>
</dbReference>
<organism evidence="4 5">
    <name type="scientific">Peptoniphilus ovalis</name>
    <dbReference type="NCBI Taxonomy" id="2841503"/>
    <lineage>
        <taxon>Bacteria</taxon>
        <taxon>Bacillati</taxon>
        <taxon>Bacillota</taxon>
        <taxon>Tissierellia</taxon>
        <taxon>Tissierellales</taxon>
        <taxon>Peptoniphilaceae</taxon>
        <taxon>Peptoniphilus</taxon>
    </lineage>
</organism>
<dbReference type="PANTHER" id="PTHR30136:SF35">
    <property type="entry name" value="HTH-TYPE TRANSCRIPTIONAL REGULATOR RV1719"/>
    <property type="match status" value="1"/>
</dbReference>
<evidence type="ECO:0000259" key="3">
    <source>
        <dbReference type="PROSITE" id="PS51078"/>
    </source>
</evidence>
<dbReference type="InterPro" id="IPR014757">
    <property type="entry name" value="Tscrpt_reg_IclR_C"/>
</dbReference>
<dbReference type="InterPro" id="IPR005471">
    <property type="entry name" value="Tscrpt_reg_IclR_N"/>
</dbReference>
<dbReference type="InterPro" id="IPR050707">
    <property type="entry name" value="HTH_MetabolicPath_Reg"/>
</dbReference>
<keyword evidence="5" id="KW-1185">Reference proteome</keyword>
<protein>
    <submittedName>
        <fullName evidence="4">IclR family transcriptional regulator</fullName>
    </submittedName>
</protein>
<evidence type="ECO:0000313" key="5">
    <source>
        <dbReference type="Proteomes" id="UP000783742"/>
    </source>
</evidence>
<reference evidence="4 5" key="1">
    <citation type="submission" date="2021-06" db="EMBL/GenBank/DDBJ databases">
        <authorList>
            <person name="Sun Q."/>
            <person name="Li D."/>
        </authorList>
    </citation>
    <scope>NUCLEOTIDE SEQUENCE [LARGE SCALE GENOMIC DNA]</scope>
    <source>
        <strain evidence="4 5">MSJ-1</strain>
    </source>
</reference>
<accession>A0ABS6FDG8</accession>
<evidence type="ECO:0000313" key="4">
    <source>
        <dbReference type="EMBL" id="MBU5668226.1"/>
    </source>
</evidence>
<dbReference type="PANTHER" id="PTHR30136">
    <property type="entry name" value="HELIX-TURN-HELIX TRANSCRIPTIONAL REGULATOR, ICLR FAMILY"/>
    <property type="match status" value="1"/>
</dbReference>